<protein>
    <submittedName>
        <fullName evidence="1">Uncharacterized protein</fullName>
    </submittedName>
</protein>
<dbReference type="Proteomes" id="UP000571950">
    <property type="component" value="Unassembled WGS sequence"/>
</dbReference>
<gene>
    <name evidence="1" type="ORF">GGR43_004357</name>
</gene>
<comment type="caution">
    <text evidence="1">The sequence shown here is derived from an EMBL/GenBank/DDBJ whole genome shotgun (WGS) entry which is preliminary data.</text>
</comment>
<keyword evidence="2" id="KW-1185">Reference proteome</keyword>
<dbReference type="EMBL" id="JACIDT010000028">
    <property type="protein sequence ID" value="MBB3928612.1"/>
    <property type="molecule type" value="Genomic_DNA"/>
</dbReference>
<name>A0A7W6BRS7_9SPHN</name>
<evidence type="ECO:0000313" key="1">
    <source>
        <dbReference type="EMBL" id="MBB3928612.1"/>
    </source>
</evidence>
<sequence length="255" mass="27254">MADTYITTSFEIRISAEEAELLTECFTAADEIASDFPHVELSELAAAKACYEARSAAFKAAFPPVEGEEDPFAGFLTLWTDPEFSTFDAVLSIGDDPKGDGKLARIHGANADIWAIAGVIEKVCLTALPFGFTWAVTCSRMIPGSFSGGYFLITAEGIQGGSTGELMNEALVALRSGGIAARGARKQGAEDQQQFVLAVPDEEDGLVFWNNADGFGSLETATAFTEAERLTHDSLISSSKWLALPNHVVRPDDTD</sequence>
<reference evidence="1 2" key="1">
    <citation type="submission" date="2020-08" db="EMBL/GenBank/DDBJ databases">
        <title>Genomic Encyclopedia of Type Strains, Phase IV (KMG-IV): sequencing the most valuable type-strain genomes for metagenomic binning, comparative biology and taxonomic classification.</title>
        <authorList>
            <person name="Goeker M."/>
        </authorList>
    </citation>
    <scope>NUCLEOTIDE SEQUENCE [LARGE SCALE GENOMIC DNA]</scope>
    <source>
        <strain evidence="1 2">DSM 26189</strain>
    </source>
</reference>
<dbReference type="AlphaFoldDB" id="A0A7W6BRS7"/>
<evidence type="ECO:0000313" key="2">
    <source>
        <dbReference type="Proteomes" id="UP000571950"/>
    </source>
</evidence>
<dbReference type="RefSeq" id="WP_188073882.1">
    <property type="nucleotide sequence ID" value="NZ_BSPS01000041.1"/>
</dbReference>
<accession>A0A7W6BRS7</accession>
<proteinExistence type="predicted"/>
<organism evidence="1 2">
    <name type="scientific">Sphingobium jiangsuense</name>
    <dbReference type="NCBI Taxonomy" id="870476"/>
    <lineage>
        <taxon>Bacteria</taxon>
        <taxon>Pseudomonadati</taxon>
        <taxon>Pseudomonadota</taxon>
        <taxon>Alphaproteobacteria</taxon>
        <taxon>Sphingomonadales</taxon>
        <taxon>Sphingomonadaceae</taxon>
        <taxon>Sphingobium</taxon>
    </lineage>
</organism>